<evidence type="ECO:0000313" key="2">
    <source>
        <dbReference type="EMBL" id="KAK4752425.1"/>
    </source>
</evidence>
<feature type="chain" id="PRO_5042970279" evidence="1">
    <location>
        <begin position="29"/>
        <end position="128"/>
    </location>
</feature>
<dbReference type="AlphaFoldDB" id="A0AAN7JSY1"/>
<keyword evidence="1" id="KW-0732">Signal</keyword>
<dbReference type="Proteomes" id="UP001345219">
    <property type="component" value="Chromosome 16"/>
</dbReference>
<sequence length="128" mass="13581">MSSKICFTSIMLACLLASFALFVPNAEAASPGSTKMTLASSLGFQDHQVSPQNSCYFCDYYSVTRCCNYATTGGRKDKSTDISQTTGGGDKVNPEGICYYCGYFQTGLCLTCTNAKANAAAEGVKPKN</sequence>
<comment type="caution">
    <text evidence="2">The sequence shown here is derived from an EMBL/GenBank/DDBJ whole genome shotgun (WGS) entry which is preliminary data.</text>
</comment>
<accession>A0AAN7JSY1</accession>
<evidence type="ECO:0000313" key="3">
    <source>
        <dbReference type="Proteomes" id="UP001345219"/>
    </source>
</evidence>
<dbReference type="EMBL" id="JAXIOK010000016">
    <property type="protein sequence ID" value="KAK4752425.1"/>
    <property type="molecule type" value="Genomic_DNA"/>
</dbReference>
<reference evidence="2 3" key="1">
    <citation type="journal article" date="2023" name="Hortic Res">
        <title>Pangenome of water caltrop reveals structural variations and asymmetric subgenome divergence after allopolyploidization.</title>
        <authorList>
            <person name="Zhang X."/>
            <person name="Chen Y."/>
            <person name="Wang L."/>
            <person name="Yuan Y."/>
            <person name="Fang M."/>
            <person name="Shi L."/>
            <person name="Lu R."/>
            <person name="Comes H.P."/>
            <person name="Ma Y."/>
            <person name="Chen Y."/>
            <person name="Huang G."/>
            <person name="Zhou Y."/>
            <person name="Zheng Z."/>
            <person name="Qiu Y."/>
        </authorList>
    </citation>
    <scope>NUCLEOTIDE SEQUENCE [LARGE SCALE GENOMIC DNA]</scope>
    <source>
        <tissue evidence="2">Roots</tissue>
    </source>
</reference>
<organism evidence="2 3">
    <name type="scientific">Trapa incisa</name>
    <dbReference type="NCBI Taxonomy" id="236973"/>
    <lineage>
        <taxon>Eukaryota</taxon>
        <taxon>Viridiplantae</taxon>
        <taxon>Streptophyta</taxon>
        <taxon>Embryophyta</taxon>
        <taxon>Tracheophyta</taxon>
        <taxon>Spermatophyta</taxon>
        <taxon>Magnoliopsida</taxon>
        <taxon>eudicotyledons</taxon>
        <taxon>Gunneridae</taxon>
        <taxon>Pentapetalae</taxon>
        <taxon>rosids</taxon>
        <taxon>malvids</taxon>
        <taxon>Myrtales</taxon>
        <taxon>Lythraceae</taxon>
        <taxon>Trapa</taxon>
    </lineage>
</organism>
<evidence type="ECO:0000256" key="1">
    <source>
        <dbReference type="SAM" id="SignalP"/>
    </source>
</evidence>
<gene>
    <name evidence="2" type="ORF">SAY87_021223</name>
</gene>
<feature type="signal peptide" evidence="1">
    <location>
        <begin position="1"/>
        <end position="28"/>
    </location>
</feature>
<protein>
    <submittedName>
        <fullName evidence="2">Uncharacterized protein</fullName>
    </submittedName>
</protein>
<proteinExistence type="predicted"/>
<name>A0AAN7JSY1_9MYRT</name>
<keyword evidence="3" id="KW-1185">Reference proteome</keyword>